<evidence type="ECO:0000313" key="6">
    <source>
        <dbReference type="Proteomes" id="UP000033187"/>
    </source>
</evidence>
<dbReference type="InterPro" id="IPR017853">
    <property type="entry name" value="GH"/>
</dbReference>
<reference evidence="6" key="1">
    <citation type="submission" date="2015-02" db="EMBL/GenBank/DDBJ databases">
        <authorList>
            <person name="Chooi Y.-H."/>
        </authorList>
    </citation>
    <scope>NUCLEOTIDE SEQUENCE [LARGE SCALE GENOMIC DNA]</scope>
    <source>
        <strain evidence="6">strain Y</strain>
    </source>
</reference>
<dbReference type="Pfam" id="PF01229">
    <property type="entry name" value="Glyco_hydro_39"/>
    <property type="match status" value="1"/>
</dbReference>
<dbReference type="KEGG" id="fil:BN1229_v1_1394"/>
<gene>
    <name evidence="5" type="ORF">YBN1229_v1_1393</name>
</gene>
<accession>A0A0D6JEC0</accession>
<dbReference type="AlphaFoldDB" id="A0A0D6JEC0"/>
<feature type="domain" description="Glycosyl hydrolases family 39 N-terminal catalytic" evidence="4">
    <location>
        <begin position="107"/>
        <end position="226"/>
    </location>
</feature>
<evidence type="ECO:0000256" key="1">
    <source>
        <dbReference type="ARBA" id="ARBA00008875"/>
    </source>
</evidence>
<dbReference type="RefSeq" id="WP_046477436.1">
    <property type="nucleotide sequence ID" value="NZ_LN829118.1"/>
</dbReference>
<evidence type="ECO:0000313" key="5">
    <source>
        <dbReference type="EMBL" id="CPR17736.1"/>
    </source>
</evidence>
<dbReference type="Gene3D" id="3.20.20.80">
    <property type="entry name" value="Glycosidases"/>
    <property type="match status" value="1"/>
</dbReference>
<organism evidence="5 6">
    <name type="scientific">Candidatus Filomicrobium marinum</name>
    <dbReference type="NCBI Taxonomy" id="1608628"/>
    <lineage>
        <taxon>Bacteria</taxon>
        <taxon>Pseudomonadati</taxon>
        <taxon>Pseudomonadota</taxon>
        <taxon>Alphaproteobacteria</taxon>
        <taxon>Hyphomicrobiales</taxon>
        <taxon>Hyphomicrobiaceae</taxon>
        <taxon>Filomicrobium</taxon>
    </lineage>
</organism>
<sequence length="465" mass="51829">MAGKATASGSNAAVEADARAVPPGWQVSRLRYGFNEIDGWPGFAFSDNRSEIQRRLSLMNTEIIRLFVFDKPVPDPFKRWDFFAAVVDAVLACGAKPMITFAKFEPPHHDPVRIERFVKRATEIVWNCLEQWGGEEVKDWYWCVWNEPNNPDVGGNLSYRDYLTIYRAISEPVVELLAPHTKTARVNIGGPSIDGTQRAYWLDWIAQLLDDIDDDHLAFVNWHMYSDWRPAAPVETVKVKLVDDPASPNGPVFESLVMARTPQYEARARSVARLIGERDILNFCGELNTIAHHEHEFTGGLNRNIFGAAYYASAILNLMRGSADLEMRWTATSKHWFGRDDAYGLLTNDGVPTPPALAKQIIAQHVRRGDLIHFPSQDPELCGIDAVVAQGENGRTSVVLVNTHPTTRRIELPRIGGGAERCHDGLRLDAATGGRVTRVQAADTITIEGYGLAILSEDASRTIID</sequence>
<dbReference type="OrthoDB" id="9815836at2"/>
<dbReference type="EMBL" id="LN829119">
    <property type="protein sequence ID" value="CPR17736.1"/>
    <property type="molecule type" value="Genomic_DNA"/>
</dbReference>
<proteinExistence type="inferred from homology"/>
<keyword evidence="6" id="KW-1185">Reference proteome</keyword>
<dbReference type="Proteomes" id="UP000033187">
    <property type="component" value="Chromosome 1"/>
</dbReference>
<dbReference type="SUPFAM" id="SSF51445">
    <property type="entry name" value="(Trans)glycosidases"/>
    <property type="match status" value="1"/>
</dbReference>
<evidence type="ECO:0000256" key="2">
    <source>
        <dbReference type="ARBA" id="ARBA00022801"/>
    </source>
</evidence>
<keyword evidence="3" id="KW-0326">Glycosidase</keyword>
<dbReference type="InterPro" id="IPR049166">
    <property type="entry name" value="GH39_cat"/>
</dbReference>
<protein>
    <recommendedName>
        <fullName evidence="4">Glycosyl hydrolases family 39 N-terminal catalytic domain-containing protein</fullName>
    </recommendedName>
</protein>
<dbReference type="GO" id="GO:0016798">
    <property type="term" value="F:hydrolase activity, acting on glycosyl bonds"/>
    <property type="evidence" value="ECO:0007669"/>
    <property type="project" value="UniProtKB-KW"/>
</dbReference>
<dbReference type="KEGG" id="fiy:BN1229_v1_1393"/>
<keyword evidence="2" id="KW-0378">Hydrolase</keyword>
<name>A0A0D6JEC0_9HYPH</name>
<evidence type="ECO:0000259" key="4">
    <source>
        <dbReference type="Pfam" id="PF01229"/>
    </source>
</evidence>
<evidence type="ECO:0000256" key="3">
    <source>
        <dbReference type="ARBA" id="ARBA00023295"/>
    </source>
</evidence>
<comment type="similarity">
    <text evidence="1">Belongs to the glycosyl hydrolase 39 family.</text>
</comment>